<reference evidence="2 3" key="1">
    <citation type="submission" date="2019-07" db="EMBL/GenBank/DDBJ databases">
        <title>Genomics analysis of Aphanomyces spp. identifies a new class of oomycete effector associated with host adaptation.</title>
        <authorList>
            <person name="Gaulin E."/>
        </authorList>
    </citation>
    <scope>NUCLEOTIDE SEQUENCE [LARGE SCALE GENOMIC DNA]</scope>
    <source>
        <strain evidence="2 3">ATCC 201684</strain>
    </source>
</reference>
<protein>
    <submittedName>
        <fullName evidence="2">Uncharacterized protein</fullName>
    </submittedName>
</protein>
<keyword evidence="3" id="KW-1185">Reference proteome</keyword>
<feature type="transmembrane region" description="Helical" evidence="1">
    <location>
        <begin position="129"/>
        <end position="153"/>
    </location>
</feature>
<keyword evidence="1" id="KW-0472">Membrane</keyword>
<evidence type="ECO:0000313" key="3">
    <source>
        <dbReference type="Proteomes" id="UP000481153"/>
    </source>
</evidence>
<dbReference type="InterPro" id="IPR013869">
    <property type="entry name" value="DUF1757"/>
</dbReference>
<dbReference type="PANTHER" id="PTHR38636:SF1">
    <property type="entry name" value="CHLORIDE CHANNEL PROTEIN CLC-D"/>
    <property type="match status" value="1"/>
</dbReference>
<accession>A0A6G0XAR9</accession>
<sequence length="163" mass="17337">MNHIVQVPDEMEEQQFAKEVLYAHVMARSVQLCAGLATAGTLASIPFVQQSIPIVTRVLTNNSRAVLVGLVVGPVMTFGRMQDQTLVDWQDRSWRLLQNPGQNNVDIGMTAGAIVCAAAAAVATNRPHIATRILGGAGIGSVAGLGLLAFLPADSSTPLWRKH</sequence>
<name>A0A6G0XAR9_9STRA</name>
<dbReference type="AlphaFoldDB" id="A0A6G0XAR9"/>
<evidence type="ECO:0000256" key="1">
    <source>
        <dbReference type="SAM" id="Phobius"/>
    </source>
</evidence>
<keyword evidence="1" id="KW-1133">Transmembrane helix</keyword>
<dbReference type="PANTHER" id="PTHR38636">
    <property type="entry name" value="PROTEIN CBG20488"/>
    <property type="match status" value="1"/>
</dbReference>
<keyword evidence="1" id="KW-0812">Transmembrane</keyword>
<dbReference type="Pfam" id="PF08560">
    <property type="entry name" value="DUF1757"/>
    <property type="match status" value="1"/>
</dbReference>
<dbReference type="VEuPathDB" id="FungiDB:AeMF1_015980"/>
<comment type="caution">
    <text evidence="2">The sequence shown here is derived from an EMBL/GenBank/DDBJ whole genome shotgun (WGS) entry which is preliminary data.</text>
</comment>
<evidence type="ECO:0000313" key="2">
    <source>
        <dbReference type="EMBL" id="KAF0737021.1"/>
    </source>
</evidence>
<proteinExistence type="predicted"/>
<gene>
    <name evidence="2" type="ORF">Ae201684_006831</name>
</gene>
<dbReference type="EMBL" id="VJMJ01000085">
    <property type="protein sequence ID" value="KAF0737021.1"/>
    <property type="molecule type" value="Genomic_DNA"/>
</dbReference>
<dbReference type="Proteomes" id="UP000481153">
    <property type="component" value="Unassembled WGS sequence"/>
</dbReference>
<organism evidence="2 3">
    <name type="scientific">Aphanomyces euteiches</name>
    <dbReference type="NCBI Taxonomy" id="100861"/>
    <lineage>
        <taxon>Eukaryota</taxon>
        <taxon>Sar</taxon>
        <taxon>Stramenopiles</taxon>
        <taxon>Oomycota</taxon>
        <taxon>Saprolegniomycetes</taxon>
        <taxon>Saprolegniales</taxon>
        <taxon>Verrucalvaceae</taxon>
        <taxon>Aphanomyces</taxon>
    </lineage>
</organism>